<dbReference type="SMART" id="SM01027">
    <property type="entry name" value="Beta-Casp"/>
    <property type="match status" value="1"/>
</dbReference>
<dbReference type="InterPro" id="IPR011108">
    <property type="entry name" value="RMMBL"/>
</dbReference>
<gene>
    <name evidence="4" type="ORF">BLW93_00115</name>
</gene>
<dbReference type="GO" id="GO:0004521">
    <property type="term" value="F:RNA endonuclease activity"/>
    <property type="evidence" value="ECO:0007669"/>
    <property type="project" value="TreeGrafter"/>
</dbReference>
<dbReference type="PROSITE" id="PS51257">
    <property type="entry name" value="PROKAR_LIPOPROTEIN"/>
    <property type="match status" value="1"/>
</dbReference>
<dbReference type="OrthoDB" id="9803916at2"/>
<dbReference type="InterPro" id="IPR050698">
    <property type="entry name" value="MBL"/>
</dbReference>
<keyword evidence="5" id="KW-1185">Reference proteome</keyword>
<dbReference type="Gene3D" id="3.40.50.10890">
    <property type="match status" value="1"/>
</dbReference>
<dbReference type="PANTHER" id="PTHR11203">
    <property type="entry name" value="CLEAVAGE AND POLYADENYLATION SPECIFICITY FACTOR FAMILY MEMBER"/>
    <property type="match status" value="1"/>
</dbReference>
<evidence type="ECO:0000259" key="2">
    <source>
        <dbReference type="SMART" id="SM00849"/>
    </source>
</evidence>
<dbReference type="SMART" id="SM00849">
    <property type="entry name" value="Lactamase_B"/>
    <property type="match status" value="1"/>
</dbReference>
<dbReference type="Pfam" id="PF10996">
    <property type="entry name" value="Beta-Casp"/>
    <property type="match status" value="1"/>
</dbReference>
<evidence type="ECO:0000259" key="3">
    <source>
        <dbReference type="SMART" id="SM01027"/>
    </source>
</evidence>
<reference evidence="4 5" key="1">
    <citation type="submission" date="2016-10" db="EMBL/GenBank/DDBJ databases">
        <title>Genome sequence of a sulfur-reducing bacterium Desulfurobacterium indicum K6013.</title>
        <authorList>
            <person name="Cao J."/>
            <person name="Shao Z."/>
            <person name="Alain K."/>
            <person name="Jebbar M."/>
        </authorList>
    </citation>
    <scope>NUCLEOTIDE SEQUENCE [LARGE SCALE GENOMIC DNA]</scope>
    <source>
        <strain evidence="4 5">K6013</strain>
    </source>
</reference>
<proteinExistence type="predicted"/>
<dbReference type="AlphaFoldDB" id="A0A1R1MNH7"/>
<comment type="caution">
    <text evidence="4">The sequence shown here is derived from an EMBL/GenBank/DDBJ whole genome shotgun (WGS) entry which is preliminary data.</text>
</comment>
<evidence type="ECO:0000313" key="5">
    <source>
        <dbReference type="Proteomes" id="UP000187408"/>
    </source>
</evidence>
<dbReference type="CDD" id="cd16295">
    <property type="entry name" value="TTHA0252-CPSF-like_MBL-fold"/>
    <property type="match status" value="1"/>
</dbReference>
<dbReference type="InterPro" id="IPR022712">
    <property type="entry name" value="Beta_Casp"/>
</dbReference>
<organism evidence="4 5">
    <name type="scientific">Desulfurobacterium indicum</name>
    <dbReference type="NCBI Taxonomy" id="1914305"/>
    <lineage>
        <taxon>Bacteria</taxon>
        <taxon>Pseudomonadati</taxon>
        <taxon>Aquificota</taxon>
        <taxon>Aquificia</taxon>
        <taxon>Desulfurobacteriales</taxon>
        <taxon>Desulfurobacteriaceae</taxon>
        <taxon>Desulfurobacterium</taxon>
    </lineage>
</organism>
<accession>A0A1R1MNH7</accession>
<name>A0A1R1MNH7_9BACT</name>
<sequence>MKIMFCGAAQVVTGSCHLIETGNSKFLLDCGQFQGAMELEDLNYTFPFRPSDIDFVILSHGHLDHCGRLPLLVKEGFSGKIYATPGTIDIARLILMDAAQVQEESIETVNRKREREGLPPVAPLFILDDVFDVFDLFEPIPYGEWVGIKDLKFRFSDAGHILCSSFIEMEIEGKRVVYSGDLGNKGKPFVRDPFYPEKADVLIVESTYGNRVHKSVVESVRELKEAILDTFKRGGVVLIPTFALERAQDILYFLKQFIEKREIPKCKVFLDSPLAISITRTFKRHKECFDKDTLEMFKKGDPLNFPGLTFTRTVEESMRINQVKSHAIIIAGNGMCTAGRIVHHLRHHLWDRNSSIVFIGYQAEGTTGREIIEGKKKVKIFNEYIKVNAKVYTINGFSSHADKPQLIDWIKRGTKKDTRIVLVHGEKDVMKDYGEAILKDIGIKPIIPELYETLTF</sequence>
<dbReference type="Pfam" id="PF07521">
    <property type="entry name" value="RMMBL"/>
    <property type="match status" value="1"/>
</dbReference>
<dbReference type="GO" id="GO:0016787">
    <property type="term" value="F:hydrolase activity"/>
    <property type="evidence" value="ECO:0007669"/>
    <property type="project" value="UniProtKB-KW"/>
</dbReference>
<protein>
    <submittedName>
        <fullName evidence="4">MBL fold metallo-hydrolase</fullName>
    </submittedName>
</protein>
<feature type="domain" description="Beta-Casp" evidence="3">
    <location>
        <begin position="247"/>
        <end position="371"/>
    </location>
</feature>
<evidence type="ECO:0000313" key="4">
    <source>
        <dbReference type="EMBL" id="OMH41327.1"/>
    </source>
</evidence>
<dbReference type="InterPro" id="IPR001279">
    <property type="entry name" value="Metallo-B-lactamas"/>
</dbReference>
<dbReference type="Proteomes" id="UP000187408">
    <property type="component" value="Unassembled WGS sequence"/>
</dbReference>
<keyword evidence="1 4" id="KW-0378">Hydrolase</keyword>
<dbReference type="Gene3D" id="3.60.15.10">
    <property type="entry name" value="Ribonuclease Z/Hydroxyacylglutathione hydrolase-like"/>
    <property type="match status" value="1"/>
</dbReference>
<dbReference type="PANTHER" id="PTHR11203:SF37">
    <property type="entry name" value="INTEGRATOR COMPLEX SUBUNIT 11"/>
    <property type="match status" value="1"/>
</dbReference>
<evidence type="ECO:0000256" key="1">
    <source>
        <dbReference type="ARBA" id="ARBA00022801"/>
    </source>
</evidence>
<dbReference type="EMBL" id="MOEN01000001">
    <property type="protein sequence ID" value="OMH41327.1"/>
    <property type="molecule type" value="Genomic_DNA"/>
</dbReference>
<feature type="domain" description="Metallo-beta-lactamase" evidence="2">
    <location>
        <begin position="13"/>
        <end position="220"/>
    </location>
</feature>
<dbReference type="RefSeq" id="WP_076712077.1">
    <property type="nucleotide sequence ID" value="NZ_MOEN01000001.1"/>
</dbReference>
<dbReference type="InterPro" id="IPR036866">
    <property type="entry name" value="RibonucZ/Hydroxyglut_hydro"/>
</dbReference>
<dbReference type="Pfam" id="PF00753">
    <property type="entry name" value="Lactamase_B"/>
    <property type="match status" value="1"/>
</dbReference>
<dbReference type="STRING" id="1914305.BLW93_00115"/>
<dbReference type="SUPFAM" id="SSF56281">
    <property type="entry name" value="Metallo-hydrolase/oxidoreductase"/>
    <property type="match status" value="1"/>
</dbReference>